<comment type="caution">
    <text evidence="2">The sequence shown here is derived from an EMBL/GenBank/DDBJ whole genome shotgun (WGS) entry which is preliminary data.</text>
</comment>
<evidence type="ECO:0000313" key="3">
    <source>
        <dbReference type="Proteomes" id="UP000781958"/>
    </source>
</evidence>
<dbReference type="RefSeq" id="WP_209766360.1">
    <property type="nucleotide sequence ID" value="NZ_JAGINP010000007.1"/>
</dbReference>
<name>A0ABS4SIU6_9PROT</name>
<proteinExistence type="predicted"/>
<reference evidence="2 3" key="1">
    <citation type="submission" date="2021-03" db="EMBL/GenBank/DDBJ databases">
        <title>Genomic Encyclopedia of Type Strains, Phase III (KMG-III): the genomes of soil and plant-associated and newly described type strains.</title>
        <authorList>
            <person name="Whitman W."/>
        </authorList>
    </citation>
    <scope>NUCLEOTIDE SEQUENCE [LARGE SCALE GENOMIC DNA]</scope>
    <source>
        <strain evidence="2 3">IMMIB AFH-6</strain>
    </source>
</reference>
<organism evidence="2 3">
    <name type="scientific">Azospirillum rugosum</name>
    <dbReference type="NCBI Taxonomy" id="416170"/>
    <lineage>
        <taxon>Bacteria</taxon>
        <taxon>Pseudomonadati</taxon>
        <taxon>Pseudomonadota</taxon>
        <taxon>Alphaproteobacteria</taxon>
        <taxon>Rhodospirillales</taxon>
        <taxon>Azospirillaceae</taxon>
        <taxon>Azospirillum</taxon>
    </lineage>
</organism>
<evidence type="ECO:0000256" key="1">
    <source>
        <dbReference type="SAM" id="MobiDB-lite"/>
    </source>
</evidence>
<sequence>MPVWRRYLVKETSGRLVELPSRLYDRADDGTAPIPDFAGRCVEMVAAVMVGATGRDVQVTEVSFTKLYFDQSGFVDQAKRDRMIRLMLESCADRRCPEDAKSPARLVVDGAGRSSGKRSCAKDCAMLARRADAARHELMRDFGWKPAPADMDAVRHVLDVHGVGDRTTTPAMTKPAMTKSEHGAPTVH</sequence>
<gene>
    <name evidence="2" type="ORF">J2851_002264</name>
</gene>
<feature type="region of interest" description="Disordered" evidence="1">
    <location>
        <begin position="165"/>
        <end position="188"/>
    </location>
</feature>
<keyword evidence="3" id="KW-1185">Reference proteome</keyword>
<evidence type="ECO:0000313" key="2">
    <source>
        <dbReference type="EMBL" id="MBP2292486.1"/>
    </source>
</evidence>
<feature type="compositionally biased region" description="Low complexity" evidence="1">
    <location>
        <begin position="167"/>
        <end position="178"/>
    </location>
</feature>
<dbReference type="EMBL" id="JAGINP010000007">
    <property type="protein sequence ID" value="MBP2292486.1"/>
    <property type="molecule type" value="Genomic_DNA"/>
</dbReference>
<protein>
    <submittedName>
        <fullName evidence="2">Uncharacterized protein</fullName>
    </submittedName>
</protein>
<accession>A0ABS4SIU6</accession>
<dbReference type="Proteomes" id="UP000781958">
    <property type="component" value="Unassembled WGS sequence"/>
</dbReference>